<accession>A0A9W4UHM6</accession>
<sequence length="528" mass="57264">MLLERDPTLAEAPGFTTEQLLELSRSVEAKQLQLEADINAYIKKKQHELALYQHELLAQYREMECTATPHHPTSTAAALSSSSSTPAPTSPQPDLPQHLSRAEEREKRTKHNRVHKREQELFGLVTPIFLPLLDARDVPQAKKKGEKSDASMGHDMPQSAPDLQMRSPSPRDADPPKERRSRVLEKGSKAELRESSSGGDTSAAEKRSRSDSAKRTKRPATTKKSSLRKGSEKSKRKRVSLVIDDQIVLPADVVADPPLTSPSDTAPSSASTSTTSLEEMIDPRLIANNDSPRHEYQEVLQESSPTSNSPSTMNQTSNNNMAGSSTTSTSTTTLTEEPAMIIYNNQPISPSPTSHSSIRSPLLYEPPTTTGRTFLEPSPPKAIAARNIPQHASSAPIYASLPDRGSATASNGDAEFSSYVGGISGSGVDDVNQMGSLGFPSSLGASYMESYMQSRPLSVRMAAAEKAGLSEGESAALFTARPRHDGVQEEEEEEEDVDMDMNRGEFSSGRGVERGDDDMDVIGNMEGF</sequence>
<organism evidence="2 3">
    <name type="scientific">Periconia digitata</name>
    <dbReference type="NCBI Taxonomy" id="1303443"/>
    <lineage>
        <taxon>Eukaryota</taxon>
        <taxon>Fungi</taxon>
        <taxon>Dikarya</taxon>
        <taxon>Ascomycota</taxon>
        <taxon>Pezizomycotina</taxon>
        <taxon>Dothideomycetes</taxon>
        <taxon>Pleosporomycetidae</taxon>
        <taxon>Pleosporales</taxon>
        <taxon>Massarineae</taxon>
        <taxon>Periconiaceae</taxon>
        <taxon>Periconia</taxon>
    </lineage>
</organism>
<feature type="compositionally biased region" description="Acidic residues" evidence="1">
    <location>
        <begin position="488"/>
        <end position="499"/>
    </location>
</feature>
<feature type="compositionally biased region" description="Low complexity" evidence="1">
    <location>
        <begin position="256"/>
        <end position="277"/>
    </location>
</feature>
<dbReference type="AlphaFoldDB" id="A0A9W4UHM6"/>
<dbReference type="EMBL" id="CAOQHR010000005">
    <property type="protein sequence ID" value="CAI6334483.1"/>
    <property type="molecule type" value="Genomic_DNA"/>
</dbReference>
<evidence type="ECO:0000256" key="1">
    <source>
        <dbReference type="SAM" id="MobiDB-lite"/>
    </source>
</evidence>
<keyword evidence="3" id="KW-1185">Reference proteome</keyword>
<proteinExistence type="predicted"/>
<feature type="compositionally biased region" description="Basic residues" evidence="1">
    <location>
        <begin position="215"/>
        <end position="227"/>
    </location>
</feature>
<feature type="region of interest" description="Disordered" evidence="1">
    <location>
        <begin position="139"/>
        <end position="331"/>
    </location>
</feature>
<feature type="compositionally biased region" description="Low complexity" evidence="1">
    <location>
        <begin position="303"/>
        <end position="331"/>
    </location>
</feature>
<reference evidence="2" key="1">
    <citation type="submission" date="2023-01" db="EMBL/GenBank/DDBJ databases">
        <authorList>
            <person name="Van Ghelder C."/>
            <person name="Rancurel C."/>
        </authorList>
    </citation>
    <scope>NUCLEOTIDE SEQUENCE</scope>
    <source>
        <strain evidence="2">CNCM I-4278</strain>
    </source>
</reference>
<comment type="caution">
    <text evidence="2">The sequence shown here is derived from an EMBL/GenBank/DDBJ whole genome shotgun (WGS) entry which is preliminary data.</text>
</comment>
<feature type="region of interest" description="Disordered" evidence="1">
    <location>
        <begin position="473"/>
        <end position="528"/>
    </location>
</feature>
<name>A0A9W4UHM6_9PLEO</name>
<gene>
    <name evidence="2" type="ORF">PDIGIT_LOCUS7543</name>
</gene>
<dbReference type="OrthoDB" id="5326588at2759"/>
<evidence type="ECO:0000313" key="3">
    <source>
        <dbReference type="Proteomes" id="UP001152607"/>
    </source>
</evidence>
<evidence type="ECO:0000313" key="2">
    <source>
        <dbReference type="EMBL" id="CAI6334483.1"/>
    </source>
</evidence>
<feature type="compositionally biased region" description="Basic and acidic residues" evidence="1">
    <location>
        <begin position="203"/>
        <end position="214"/>
    </location>
</feature>
<feature type="region of interest" description="Disordered" evidence="1">
    <location>
        <begin position="69"/>
        <end position="115"/>
    </location>
</feature>
<feature type="compositionally biased region" description="Low complexity" evidence="1">
    <location>
        <begin position="69"/>
        <end position="87"/>
    </location>
</feature>
<dbReference type="Proteomes" id="UP001152607">
    <property type="component" value="Unassembled WGS sequence"/>
</dbReference>
<feature type="compositionally biased region" description="Basic and acidic residues" evidence="1">
    <location>
        <begin position="169"/>
        <end position="194"/>
    </location>
</feature>
<protein>
    <submittedName>
        <fullName evidence="2">Uncharacterized protein</fullName>
    </submittedName>
</protein>